<dbReference type="EnsemblPlants" id="ONIVA08G03400.1">
    <property type="protein sequence ID" value="ONIVA08G03400.1"/>
    <property type="gene ID" value="ONIVA08G03400"/>
</dbReference>
<feature type="region of interest" description="Disordered" evidence="1">
    <location>
        <begin position="17"/>
        <end position="155"/>
    </location>
</feature>
<sequence>MGRGRREAVVEKRIVWGGEVGPTSEGWVGPTRLGGGGGGGGSPRGEETGGGGDVVGDALKARSKVGDQHPMPKDNNFSECQPQALKSKTRLHGMRHPNTLGNPLPPPPIPSPSSPLPLPPPPLSSPSSPPIRRSATAANGAAGGCRGEWRQAAAN</sequence>
<evidence type="ECO:0000313" key="3">
    <source>
        <dbReference type="Proteomes" id="UP000006591"/>
    </source>
</evidence>
<dbReference type="Gramene" id="ONIVA08G03400.1">
    <property type="protein sequence ID" value="ONIVA08G03400.1"/>
    <property type="gene ID" value="ONIVA08G03400"/>
</dbReference>
<reference evidence="2" key="2">
    <citation type="submission" date="2018-04" db="EMBL/GenBank/DDBJ databases">
        <title>OnivRS2 (Oryza nivara Reference Sequence Version 2).</title>
        <authorList>
            <person name="Zhang J."/>
            <person name="Kudrna D."/>
            <person name="Lee S."/>
            <person name="Talag J."/>
            <person name="Rajasekar S."/>
            <person name="Welchert J."/>
            <person name="Hsing Y.-I."/>
            <person name="Wing R.A."/>
        </authorList>
    </citation>
    <scope>NUCLEOTIDE SEQUENCE [LARGE SCALE GENOMIC DNA]</scope>
    <source>
        <strain evidence="2">SL10</strain>
    </source>
</reference>
<feature type="compositionally biased region" description="Polar residues" evidence="1">
    <location>
        <begin position="75"/>
        <end position="86"/>
    </location>
</feature>
<dbReference type="Proteomes" id="UP000006591">
    <property type="component" value="Chromosome 8"/>
</dbReference>
<evidence type="ECO:0000256" key="1">
    <source>
        <dbReference type="SAM" id="MobiDB-lite"/>
    </source>
</evidence>
<proteinExistence type="predicted"/>
<protein>
    <submittedName>
        <fullName evidence="2">Uncharacterized protein</fullName>
    </submittedName>
</protein>
<name>A0A0E0I7E5_ORYNI</name>
<accession>A0A0E0I7E5</accession>
<reference evidence="2" key="1">
    <citation type="submission" date="2015-04" db="UniProtKB">
        <authorList>
            <consortium name="EnsemblPlants"/>
        </authorList>
    </citation>
    <scope>IDENTIFICATION</scope>
    <source>
        <strain evidence="2">SL10</strain>
    </source>
</reference>
<keyword evidence="3" id="KW-1185">Reference proteome</keyword>
<dbReference type="AlphaFoldDB" id="A0A0E0I7E5"/>
<dbReference type="HOGENOM" id="CLU_1698340_0_0_1"/>
<evidence type="ECO:0000313" key="2">
    <source>
        <dbReference type="EnsemblPlants" id="ONIVA08G03400.1"/>
    </source>
</evidence>
<feature type="compositionally biased region" description="Gly residues" evidence="1">
    <location>
        <begin position="32"/>
        <end position="54"/>
    </location>
</feature>
<feature type="compositionally biased region" description="Pro residues" evidence="1">
    <location>
        <begin position="103"/>
        <end position="129"/>
    </location>
</feature>
<organism evidence="2">
    <name type="scientific">Oryza nivara</name>
    <name type="common">Indian wild rice</name>
    <name type="synonym">Oryza sativa f. spontanea</name>
    <dbReference type="NCBI Taxonomy" id="4536"/>
    <lineage>
        <taxon>Eukaryota</taxon>
        <taxon>Viridiplantae</taxon>
        <taxon>Streptophyta</taxon>
        <taxon>Embryophyta</taxon>
        <taxon>Tracheophyta</taxon>
        <taxon>Spermatophyta</taxon>
        <taxon>Magnoliopsida</taxon>
        <taxon>Liliopsida</taxon>
        <taxon>Poales</taxon>
        <taxon>Poaceae</taxon>
        <taxon>BOP clade</taxon>
        <taxon>Oryzoideae</taxon>
        <taxon>Oryzeae</taxon>
        <taxon>Oryzinae</taxon>
        <taxon>Oryza</taxon>
    </lineage>
</organism>